<organism evidence="2 3">
    <name type="scientific">Hymenolepis diminuta</name>
    <name type="common">Rat tapeworm</name>
    <dbReference type="NCBI Taxonomy" id="6216"/>
    <lineage>
        <taxon>Eukaryota</taxon>
        <taxon>Metazoa</taxon>
        <taxon>Spiralia</taxon>
        <taxon>Lophotrochozoa</taxon>
        <taxon>Platyhelminthes</taxon>
        <taxon>Cestoda</taxon>
        <taxon>Eucestoda</taxon>
        <taxon>Cyclophyllidea</taxon>
        <taxon>Hymenolepididae</taxon>
        <taxon>Hymenolepis</taxon>
    </lineage>
</organism>
<reference evidence="2 3" key="1">
    <citation type="submission" date="2019-07" db="EMBL/GenBank/DDBJ databases">
        <authorList>
            <person name="Jastrzebski P J."/>
            <person name="Paukszto L."/>
            <person name="Jastrzebski P J."/>
        </authorList>
    </citation>
    <scope>NUCLEOTIDE SEQUENCE [LARGE SCALE GENOMIC DNA]</scope>
    <source>
        <strain evidence="2 3">WMS-il1</strain>
    </source>
</reference>
<sequence>MENQKDPTETTREQMNEYLFYMRLRPTIPKETHRIEDHPEWYEKYPHLFQRPEAKVEVKESSTEEISETSRAPNKPVLRASSKSISRATSTRSVSKSPPPKVVEVKSSVAINNSSNSSRILRKPTKRYNLRPRNK</sequence>
<feature type="compositionally biased region" description="Basic and acidic residues" evidence="1">
    <location>
        <begin position="53"/>
        <end position="62"/>
    </location>
</feature>
<feature type="compositionally biased region" description="Low complexity" evidence="1">
    <location>
        <begin position="105"/>
        <end position="118"/>
    </location>
</feature>
<name>A0A564YRQ2_HYMDI</name>
<accession>A0A564YRQ2</accession>
<proteinExistence type="predicted"/>
<feature type="compositionally biased region" description="Polar residues" evidence="1">
    <location>
        <begin position="81"/>
        <end position="92"/>
    </location>
</feature>
<keyword evidence="3" id="KW-1185">Reference proteome</keyword>
<dbReference type="AlphaFoldDB" id="A0A564YRQ2"/>
<evidence type="ECO:0000313" key="2">
    <source>
        <dbReference type="EMBL" id="VUZ49952.1"/>
    </source>
</evidence>
<dbReference type="EMBL" id="CABIJS010000333">
    <property type="protein sequence ID" value="VUZ49952.1"/>
    <property type="molecule type" value="Genomic_DNA"/>
</dbReference>
<feature type="compositionally biased region" description="Basic residues" evidence="1">
    <location>
        <begin position="120"/>
        <end position="135"/>
    </location>
</feature>
<protein>
    <submittedName>
        <fullName evidence="2">Uncharacterized protein</fullName>
    </submittedName>
</protein>
<gene>
    <name evidence="2" type="ORF">WMSIL1_LOCUS8836</name>
</gene>
<dbReference type="Proteomes" id="UP000321570">
    <property type="component" value="Unassembled WGS sequence"/>
</dbReference>
<evidence type="ECO:0000256" key="1">
    <source>
        <dbReference type="SAM" id="MobiDB-lite"/>
    </source>
</evidence>
<evidence type="ECO:0000313" key="3">
    <source>
        <dbReference type="Proteomes" id="UP000321570"/>
    </source>
</evidence>
<feature type="region of interest" description="Disordered" evidence="1">
    <location>
        <begin position="53"/>
        <end position="135"/>
    </location>
</feature>